<reference evidence="2 3" key="1">
    <citation type="submission" date="2020-02" db="EMBL/GenBank/DDBJ databases">
        <title>Rhodobacter translucens sp. nov., a novel bacterium isolated from activated sludge.</title>
        <authorList>
            <person name="Liu J."/>
        </authorList>
    </citation>
    <scope>NUCLEOTIDE SEQUENCE [LARGE SCALE GENOMIC DNA]</scope>
    <source>
        <strain evidence="2 3">HX-7-19</strain>
    </source>
</reference>
<feature type="coiled-coil region" evidence="1">
    <location>
        <begin position="102"/>
        <end position="129"/>
    </location>
</feature>
<name>A0A6M1TN58_9RHOB</name>
<gene>
    <name evidence="2" type="ORF">G5V65_11330</name>
</gene>
<dbReference type="AlphaFoldDB" id="A0A6M1TN58"/>
<evidence type="ECO:0000256" key="1">
    <source>
        <dbReference type="SAM" id="Coils"/>
    </source>
</evidence>
<keyword evidence="1" id="KW-0175">Coiled coil</keyword>
<keyword evidence="3" id="KW-1185">Reference proteome</keyword>
<evidence type="ECO:0000313" key="3">
    <source>
        <dbReference type="Proteomes" id="UP000474758"/>
    </source>
</evidence>
<sequence>MSDNPFAALLDGVPRRVIEDGGDALYHGKRTTYLPETDVLAALAAAVPADLAEASGGILRTLRDDQDLLTSDAADLIATLLARIAAQEAVNNGLKRYIQGYRQATRESARQFEAELDRAEATETALAAERAKTARLVEALKIIAEAKDLEAPSEYNRGWNNSRSRLRDAARAAITEAGQ</sequence>
<accession>A0A6M1TN58</accession>
<protein>
    <submittedName>
        <fullName evidence="2">Uncharacterized protein</fullName>
    </submittedName>
</protein>
<dbReference type="EMBL" id="JAALFE010000010">
    <property type="protein sequence ID" value="NGQ91489.1"/>
    <property type="molecule type" value="Genomic_DNA"/>
</dbReference>
<dbReference type="Proteomes" id="UP000474758">
    <property type="component" value="Unassembled WGS sequence"/>
</dbReference>
<evidence type="ECO:0000313" key="2">
    <source>
        <dbReference type="EMBL" id="NGQ91489.1"/>
    </source>
</evidence>
<comment type="caution">
    <text evidence="2">The sequence shown here is derived from an EMBL/GenBank/DDBJ whole genome shotgun (WGS) entry which is preliminary data.</text>
</comment>
<dbReference type="RefSeq" id="WP_165050093.1">
    <property type="nucleotide sequence ID" value="NZ_JAALFE010000010.1"/>
</dbReference>
<proteinExistence type="predicted"/>
<organism evidence="2 3">
    <name type="scientific">Paragemmobacter kunshanensis</name>
    <dbReference type="NCBI Taxonomy" id="2583234"/>
    <lineage>
        <taxon>Bacteria</taxon>
        <taxon>Pseudomonadati</taxon>
        <taxon>Pseudomonadota</taxon>
        <taxon>Alphaproteobacteria</taxon>
        <taxon>Rhodobacterales</taxon>
        <taxon>Paracoccaceae</taxon>
        <taxon>Paragemmobacter</taxon>
    </lineage>
</organism>